<dbReference type="InterPro" id="IPR011041">
    <property type="entry name" value="Quinoprot_gluc/sorb_DH_b-prop"/>
</dbReference>
<gene>
    <name evidence="2" type="ORF">H7F51_03250</name>
</gene>
<keyword evidence="3" id="KW-1185">Reference proteome</keyword>
<dbReference type="Pfam" id="PF22807">
    <property type="entry name" value="TrAA12"/>
    <property type="match status" value="2"/>
</dbReference>
<dbReference type="InterPro" id="IPR054539">
    <property type="entry name" value="Beta-prop_PDH"/>
</dbReference>
<name>A0A7X1FQ80_9SPHN</name>
<evidence type="ECO:0000313" key="2">
    <source>
        <dbReference type="EMBL" id="MBC2664532.1"/>
    </source>
</evidence>
<evidence type="ECO:0000259" key="1">
    <source>
        <dbReference type="Pfam" id="PF22807"/>
    </source>
</evidence>
<dbReference type="Proteomes" id="UP000566813">
    <property type="component" value="Unassembled WGS sequence"/>
</dbReference>
<reference evidence="2 3" key="1">
    <citation type="submission" date="2020-08" db="EMBL/GenBank/DDBJ databases">
        <title>The genome sequence of type strain Novosphingobium flavum NBRC 111647.</title>
        <authorList>
            <person name="Liu Y."/>
        </authorList>
    </citation>
    <scope>NUCLEOTIDE SEQUENCE [LARGE SCALE GENOMIC DNA]</scope>
    <source>
        <strain evidence="2 3">NBRC 111647</strain>
    </source>
</reference>
<sequence length="487" mass="52116">MNSILRKALIALGIALVLVIGIGAWLWHGNPTDRTLAASTGKYPQLVDPEPEKFPTIGIAKPIGWQPGEAPTAAAGLAVNRFAEGLDHPRTMITLPNGDVLVAETNRPPSKGGGGITGRIMNYFFDLAGAGVPSPDRILLLRDADGNGTAEQRFTLREGLSSPSGMAFGGGTLYIADHDAVLAFPYTLGQTALTGAPHKIMDLPPGGNHWMRNLELSPDGKKLYVAVGSASNIGENGMKAEEGRAMVWELDVAAGRQRQYAAGLRNPNGMDWNPATGELWTVVNERDQLGGDLVPDYLTNLPIGAQYGWPWFYWKDKQDDRVKDPMPEYLNEYVRKPEFALGSHVAPLGLRFAIAGNRLGAGFANGAFVARHGSWNRKPAVGYDVVFVTFDPNGNPRGLPVTVLSGFLADNGGKTRGRPTWLTFDKTGGLLVSDDTAGIIWRVISPTAAPTAGVKAVVTGHMPPRTQLNSEAEAIASFRPDPAEGQK</sequence>
<evidence type="ECO:0000313" key="3">
    <source>
        <dbReference type="Proteomes" id="UP000566813"/>
    </source>
</evidence>
<feature type="domain" description="Pyrroloquinoline quinone-dependent pyranose dehydrogenase beta-propeller" evidence="1">
    <location>
        <begin position="333"/>
        <end position="442"/>
    </location>
</feature>
<dbReference type="PANTHER" id="PTHR33546:SF1">
    <property type="entry name" value="LARGE, MULTIFUNCTIONAL SECRETED PROTEIN"/>
    <property type="match status" value="1"/>
</dbReference>
<protein>
    <submittedName>
        <fullName evidence="2">Sorbosone dehydrogenase family protein</fullName>
    </submittedName>
</protein>
<dbReference type="EMBL" id="JACLAW010000002">
    <property type="protein sequence ID" value="MBC2664532.1"/>
    <property type="molecule type" value="Genomic_DNA"/>
</dbReference>
<proteinExistence type="predicted"/>
<dbReference type="Gene3D" id="2.120.10.30">
    <property type="entry name" value="TolB, C-terminal domain"/>
    <property type="match status" value="1"/>
</dbReference>
<organism evidence="2 3">
    <name type="scientific">Novosphingobium flavum</name>
    <dbReference type="NCBI Taxonomy" id="1778672"/>
    <lineage>
        <taxon>Bacteria</taxon>
        <taxon>Pseudomonadati</taxon>
        <taxon>Pseudomonadota</taxon>
        <taxon>Alphaproteobacteria</taxon>
        <taxon>Sphingomonadales</taxon>
        <taxon>Sphingomonadaceae</taxon>
        <taxon>Novosphingobium</taxon>
    </lineage>
</organism>
<dbReference type="SUPFAM" id="SSF50952">
    <property type="entry name" value="Soluble quinoprotein glucose dehydrogenase"/>
    <property type="match status" value="1"/>
</dbReference>
<accession>A0A7X1FQ80</accession>
<dbReference type="RefSeq" id="WP_185662772.1">
    <property type="nucleotide sequence ID" value="NZ_JACLAW010000002.1"/>
</dbReference>
<comment type="caution">
    <text evidence="2">The sequence shown here is derived from an EMBL/GenBank/DDBJ whole genome shotgun (WGS) entry which is preliminary data.</text>
</comment>
<dbReference type="InterPro" id="IPR011042">
    <property type="entry name" value="6-blade_b-propeller_TolB-like"/>
</dbReference>
<dbReference type="PANTHER" id="PTHR33546">
    <property type="entry name" value="LARGE, MULTIFUNCTIONAL SECRETED PROTEIN-RELATED"/>
    <property type="match status" value="1"/>
</dbReference>
<dbReference type="AlphaFoldDB" id="A0A7X1FQ80"/>
<feature type="domain" description="Pyrroloquinoline quinone-dependent pyranose dehydrogenase beta-propeller" evidence="1">
    <location>
        <begin position="163"/>
        <end position="290"/>
    </location>
</feature>